<dbReference type="InterPro" id="IPR036390">
    <property type="entry name" value="WH_DNA-bd_sf"/>
</dbReference>
<dbReference type="PROSITE" id="PS00846">
    <property type="entry name" value="HTH_ARSR_1"/>
    <property type="match status" value="1"/>
</dbReference>
<evidence type="ECO:0000313" key="6">
    <source>
        <dbReference type="Proteomes" id="UP000035704"/>
    </source>
</evidence>
<dbReference type="InterPro" id="IPR051081">
    <property type="entry name" value="HTH_MetalResp_TranReg"/>
</dbReference>
<dbReference type="AlphaFoldDB" id="A0A0G3W9J0"/>
<keyword evidence="6" id="KW-1185">Reference proteome</keyword>
<keyword evidence="3" id="KW-0804">Transcription</keyword>
<protein>
    <submittedName>
        <fullName evidence="5">Transcriptional regulator ArsR family</fullName>
    </submittedName>
</protein>
<proteinExistence type="predicted"/>
<dbReference type="NCBIfam" id="NF033788">
    <property type="entry name" value="HTH_metalloreg"/>
    <property type="match status" value="1"/>
</dbReference>
<dbReference type="SUPFAM" id="SSF46785">
    <property type="entry name" value="Winged helix' DNA-binding domain"/>
    <property type="match status" value="1"/>
</dbReference>
<keyword evidence="1" id="KW-0805">Transcription regulation</keyword>
<dbReference type="PRINTS" id="PR00778">
    <property type="entry name" value="HTHARSR"/>
</dbReference>
<dbReference type="EMBL" id="CP009687">
    <property type="protein sequence ID" value="AKL94109.1"/>
    <property type="molecule type" value="Genomic_DNA"/>
</dbReference>
<dbReference type="InterPro" id="IPR001845">
    <property type="entry name" value="HTH_ArsR_DNA-bd_dom"/>
</dbReference>
<dbReference type="OrthoDB" id="9798835at2"/>
<dbReference type="Pfam" id="PF01022">
    <property type="entry name" value="HTH_5"/>
    <property type="match status" value="1"/>
</dbReference>
<reference evidence="5 6" key="1">
    <citation type="submission" date="2014-10" db="EMBL/GenBank/DDBJ databases">
        <title>Genome sequence of Clostridium aceticum DSM 1496.</title>
        <authorList>
            <person name="Poehlein A."/>
            <person name="Schiel-Bengelsdorf B."/>
            <person name="Gottschalk G."/>
            <person name="Duerre P."/>
            <person name="Daniel R."/>
        </authorList>
    </citation>
    <scope>NUCLEOTIDE SEQUENCE [LARGE SCALE GENOMIC DNA]</scope>
    <source>
        <strain evidence="5 6">DSM 1496</strain>
    </source>
</reference>
<dbReference type="KEGG" id="cace:CACET_c05990"/>
<keyword evidence="2" id="KW-0238">DNA-binding</keyword>
<evidence type="ECO:0000256" key="1">
    <source>
        <dbReference type="ARBA" id="ARBA00023015"/>
    </source>
</evidence>
<dbReference type="RefSeq" id="WP_044823047.1">
    <property type="nucleotide sequence ID" value="NZ_CP009687.1"/>
</dbReference>
<evidence type="ECO:0000256" key="3">
    <source>
        <dbReference type="ARBA" id="ARBA00023163"/>
    </source>
</evidence>
<dbReference type="PANTHER" id="PTHR33154">
    <property type="entry name" value="TRANSCRIPTIONAL REGULATOR, ARSR FAMILY"/>
    <property type="match status" value="1"/>
</dbReference>
<dbReference type="Gene3D" id="1.10.10.10">
    <property type="entry name" value="Winged helix-like DNA-binding domain superfamily/Winged helix DNA-binding domain"/>
    <property type="match status" value="1"/>
</dbReference>
<dbReference type="PATRIC" id="fig|84022.6.peg.608"/>
<accession>A0A0G3W9J0</accession>
<dbReference type="GO" id="GO:0003677">
    <property type="term" value="F:DNA binding"/>
    <property type="evidence" value="ECO:0007669"/>
    <property type="project" value="UniProtKB-KW"/>
</dbReference>
<dbReference type="STRING" id="84022.CACET_c05990"/>
<dbReference type="InterPro" id="IPR018334">
    <property type="entry name" value="ArsR_HTH"/>
</dbReference>
<dbReference type="InterPro" id="IPR011991">
    <property type="entry name" value="ArsR-like_HTH"/>
</dbReference>
<dbReference type="CDD" id="cd00090">
    <property type="entry name" value="HTH_ARSR"/>
    <property type="match status" value="1"/>
</dbReference>
<evidence type="ECO:0000259" key="4">
    <source>
        <dbReference type="PROSITE" id="PS50987"/>
    </source>
</evidence>
<dbReference type="Proteomes" id="UP000035704">
    <property type="component" value="Chromosome"/>
</dbReference>
<dbReference type="GO" id="GO:0003700">
    <property type="term" value="F:DNA-binding transcription factor activity"/>
    <property type="evidence" value="ECO:0007669"/>
    <property type="project" value="InterPro"/>
</dbReference>
<evidence type="ECO:0000313" key="5">
    <source>
        <dbReference type="EMBL" id="AKL94109.1"/>
    </source>
</evidence>
<feature type="domain" description="HTH arsR-type" evidence="4">
    <location>
        <begin position="1"/>
        <end position="90"/>
    </location>
</feature>
<dbReference type="InterPro" id="IPR036388">
    <property type="entry name" value="WH-like_DNA-bd_sf"/>
</dbReference>
<dbReference type="SMART" id="SM00418">
    <property type="entry name" value="HTH_ARSR"/>
    <property type="match status" value="1"/>
</dbReference>
<evidence type="ECO:0000256" key="2">
    <source>
        <dbReference type="ARBA" id="ARBA00023125"/>
    </source>
</evidence>
<dbReference type="PROSITE" id="PS50987">
    <property type="entry name" value="HTH_ARSR_2"/>
    <property type="match status" value="1"/>
</dbReference>
<dbReference type="PANTHER" id="PTHR33154:SF18">
    <property type="entry name" value="ARSENICAL RESISTANCE OPERON REPRESSOR"/>
    <property type="match status" value="1"/>
</dbReference>
<sequence>MKEYADVFKALSDENRLKILKILNCGELCACDIQDHLNLTQPTISHHMKVLQQAGLVNIDKRGKWMFYSINPVKAQELCKFVKEITTECEGNPYGIIPRKCEE</sequence>
<gene>
    <name evidence="5" type="ORF">CACET_c05990</name>
</gene>
<name>A0A0G3W9J0_9CLOT</name>
<organism evidence="5 6">
    <name type="scientific">Clostridium aceticum</name>
    <dbReference type="NCBI Taxonomy" id="84022"/>
    <lineage>
        <taxon>Bacteria</taxon>
        <taxon>Bacillati</taxon>
        <taxon>Bacillota</taxon>
        <taxon>Clostridia</taxon>
        <taxon>Eubacteriales</taxon>
        <taxon>Clostridiaceae</taxon>
        <taxon>Clostridium</taxon>
    </lineage>
</organism>